<accession>A0A563E823</accession>
<feature type="transmembrane region" description="Helical" evidence="5">
    <location>
        <begin position="200"/>
        <end position="220"/>
    </location>
</feature>
<feature type="transmembrane region" description="Helical" evidence="5">
    <location>
        <begin position="20"/>
        <end position="39"/>
    </location>
</feature>
<comment type="caution">
    <text evidence="7">The sequence shown here is derived from an EMBL/GenBank/DDBJ whole genome shotgun (WGS) entry which is preliminary data.</text>
</comment>
<comment type="subcellular location">
    <subcellularLocation>
        <location evidence="1">Cell membrane</location>
        <topology evidence="1">Multi-pass membrane protein</topology>
    </subcellularLocation>
</comment>
<dbReference type="AlphaFoldDB" id="A0A563E823"/>
<evidence type="ECO:0000313" key="8">
    <source>
        <dbReference type="Proteomes" id="UP000320244"/>
    </source>
</evidence>
<dbReference type="PANTHER" id="PTHR23501:SF154">
    <property type="entry name" value="MULTIDRUG-EFFLUX TRANSPORTER RV1634-RELATED"/>
    <property type="match status" value="1"/>
</dbReference>
<feature type="transmembrane region" description="Helical" evidence="5">
    <location>
        <begin position="332"/>
        <end position="354"/>
    </location>
</feature>
<evidence type="ECO:0000256" key="4">
    <source>
        <dbReference type="ARBA" id="ARBA00023136"/>
    </source>
</evidence>
<keyword evidence="3 5" id="KW-1133">Transmembrane helix</keyword>
<feature type="transmembrane region" description="Helical" evidence="5">
    <location>
        <begin position="78"/>
        <end position="96"/>
    </location>
</feature>
<dbReference type="InterPro" id="IPR011701">
    <property type="entry name" value="MFS"/>
</dbReference>
<evidence type="ECO:0000256" key="3">
    <source>
        <dbReference type="ARBA" id="ARBA00022989"/>
    </source>
</evidence>
<evidence type="ECO:0000313" key="7">
    <source>
        <dbReference type="EMBL" id="TWP38352.1"/>
    </source>
</evidence>
<keyword evidence="4 5" id="KW-0472">Membrane</keyword>
<protein>
    <submittedName>
        <fullName evidence="7">MFS transporter</fullName>
    </submittedName>
</protein>
<dbReference type="OrthoDB" id="9778875at2"/>
<dbReference type="InterPro" id="IPR036259">
    <property type="entry name" value="MFS_trans_sf"/>
</dbReference>
<name>A0A563E823_9MICO</name>
<evidence type="ECO:0000259" key="6">
    <source>
        <dbReference type="PROSITE" id="PS50850"/>
    </source>
</evidence>
<feature type="transmembrane region" description="Helical" evidence="5">
    <location>
        <begin position="136"/>
        <end position="157"/>
    </location>
</feature>
<feature type="transmembrane region" description="Helical" evidence="5">
    <location>
        <begin position="177"/>
        <end position="194"/>
    </location>
</feature>
<dbReference type="Proteomes" id="UP000320244">
    <property type="component" value="Unassembled WGS sequence"/>
</dbReference>
<proteinExistence type="predicted"/>
<evidence type="ECO:0000256" key="2">
    <source>
        <dbReference type="ARBA" id="ARBA00022692"/>
    </source>
</evidence>
<dbReference type="PANTHER" id="PTHR23501">
    <property type="entry name" value="MAJOR FACILITATOR SUPERFAMILY"/>
    <property type="match status" value="1"/>
</dbReference>
<reference evidence="7 8" key="1">
    <citation type="submission" date="2019-05" db="EMBL/GenBank/DDBJ databases">
        <authorList>
            <person name="Lee S.D."/>
        </authorList>
    </citation>
    <scope>NUCLEOTIDE SEQUENCE [LARGE SCALE GENOMIC DNA]</scope>
    <source>
        <strain evidence="7 8">C5-26</strain>
    </source>
</reference>
<feature type="transmembrane region" description="Helical" evidence="5">
    <location>
        <begin position="264"/>
        <end position="284"/>
    </location>
</feature>
<dbReference type="Gene3D" id="1.20.1250.20">
    <property type="entry name" value="MFS general substrate transporter like domains"/>
    <property type="match status" value="1"/>
</dbReference>
<reference evidence="7 8" key="2">
    <citation type="submission" date="2019-08" db="EMBL/GenBank/DDBJ databases">
        <title>Jejuicoccus antrihumi gen. nov., sp. nov., a new member of the family Dermacoccaceae isolated from a cave.</title>
        <authorList>
            <person name="Schumann P."/>
            <person name="Kim I.S."/>
        </authorList>
    </citation>
    <scope>NUCLEOTIDE SEQUENCE [LARGE SCALE GENOMIC DNA]</scope>
    <source>
        <strain evidence="7 8">C5-26</strain>
    </source>
</reference>
<feature type="transmembrane region" description="Helical" evidence="5">
    <location>
        <begin position="305"/>
        <end position="326"/>
    </location>
</feature>
<evidence type="ECO:0000256" key="5">
    <source>
        <dbReference type="SAM" id="Phobius"/>
    </source>
</evidence>
<dbReference type="GO" id="GO:0005886">
    <property type="term" value="C:plasma membrane"/>
    <property type="evidence" value="ECO:0007669"/>
    <property type="project" value="UniProtKB-SubCell"/>
</dbReference>
<dbReference type="InterPro" id="IPR020846">
    <property type="entry name" value="MFS_dom"/>
</dbReference>
<feature type="transmembrane region" description="Helical" evidence="5">
    <location>
        <begin position="393"/>
        <end position="417"/>
    </location>
</feature>
<dbReference type="Pfam" id="PF07690">
    <property type="entry name" value="MFS_1"/>
    <property type="match status" value="1"/>
</dbReference>
<feature type="transmembrane region" description="Helical" evidence="5">
    <location>
        <begin position="51"/>
        <end position="72"/>
    </location>
</feature>
<feature type="transmembrane region" description="Helical" evidence="5">
    <location>
        <begin position="366"/>
        <end position="387"/>
    </location>
</feature>
<keyword evidence="2 5" id="KW-0812">Transmembrane</keyword>
<feature type="domain" description="Major facilitator superfamily (MFS) profile" evidence="6">
    <location>
        <begin position="1"/>
        <end position="421"/>
    </location>
</feature>
<organism evidence="7 8">
    <name type="scientific">Leekyejoonella antrihumi</name>
    <dbReference type="NCBI Taxonomy" id="1660198"/>
    <lineage>
        <taxon>Bacteria</taxon>
        <taxon>Bacillati</taxon>
        <taxon>Actinomycetota</taxon>
        <taxon>Actinomycetes</taxon>
        <taxon>Micrococcales</taxon>
        <taxon>Dermacoccaceae</taxon>
        <taxon>Leekyejoonella</taxon>
    </lineage>
</organism>
<sequence>MAVAPALPTIARDLHGLGAYGWAFTGFLVANVLGMVVSGQLSDTRGPRTPLAVGMLAFIGGLLTSGTATTMLQLVGGRVVQGLGGGLLITAIYVVIGERYPQATQPKVFAALASAWVVPSLVGPVLSGAITEHVGWRWVFLGLLPLVLLGSALMLPVLRSLRRPMGRRGDGVGPRRVVRALAVAVGIAVLEQAGQHPTPLWLGVGVPGLVALVWGLRGLLPAGTVRARRGVPSTIALRGLLAGAFFGAEAMVPLSLTIQHGFGATQAGLPLACSGLTWAVGSWWQGREVRGDEQVRRVRLVRCGYSMIALGVLGIAVSVTTGGGALLAYPAWALAGLGAGMTMATLSVLLLRYTNDVDRGADSASLQLADVTSSAVTTGVGGVLIAAATAGSLGFTTAFVTLDLAMVAIALVGALAAGRLRSPGAARQVAHDLSIDR</sequence>
<dbReference type="EMBL" id="VCQV01000003">
    <property type="protein sequence ID" value="TWP38352.1"/>
    <property type="molecule type" value="Genomic_DNA"/>
</dbReference>
<dbReference type="PROSITE" id="PS50850">
    <property type="entry name" value="MFS"/>
    <property type="match status" value="1"/>
</dbReference>
<dbReference type="GO" id="GO:0022857">
    <property type="term" value="F:transmembrane transporter activity"/>
    <property type="evidence" value="ECO:0007669"/>
    <property type="project" value="InterPro"/>
</dbReference>
<keyword evidence="8" id="KW-1185">Reference proteome</keyword>
<feature type="transmembrane region" description="Helical" evidence="5">
    <location>
        <begin position="108"/>
        <end position="130"/>
    </location>
</feature>
<gene>
    <name evidence="7" type="ORF">FGL98_02655</name>
</gene>
<dbReference type="SUPFAM" id="SSF103473">
    <property type="entry name" value="MFS general substrate transporter"/>
    <property type="match status" value="1"/>
</dbReference>
<evidence type="ECO:0000256" key="1">
    <source>
        <dbReference type="ARBA" id="ARBA00004651"/>
    </source>
</evidence>
<feature type="transmembrane region" description="Helical" evidence="5">
    <location>
        <begin position="240"/>
        <end position="258"/>
    </location>
</feature>